<reference evidence="3" key="1">
    <citation type="journal article" date="2019" name="Int. J. Syst. Evol. Microbiol.">
        <title>The Global Catalogue of Microorganisms (GCM) 10K type strain sequencing project: providing services to taxonomists for standard genome sequencing and annotation.</title>
        <authorList>
            <consortium name="The Broad Institute Genomics Platform"/>
            <consortium name="The Broad Institute Genome Sequencing Center for Infectious Disease"/>
            <person name="Wu L."/>
            <person name="Ma J."/>
        </authorList>
    </citation>
    <scope>NUCLEOTIDE SEQUENCE [LARGE SCALE GENOMIC DNA]</scope>
    <source>
        <strain evidence="3">JCM 18956</strain>
    </source>
</reference>
<feature type="transmembrane region" description="Helical" evidence="1">
    <location>
        <begin position="54"/>
        <end position="77"/>
    </location>
</feature>
<accession>A0ABP8VMS4</accession>
<name>A0ABP8VMS4_9MICO</name>
<organism evidence="2 3">
    <name type="scientific">Frondihabitans cladoniiphilus</name>
    <dbReference type="NCBI Taxonomy" id="715785"/>
    <lineage>
        <taxon>Bacteria</taxon>
        <taxon>Bacillati</taxon>
        <taxon>Actinomycetota</taxon>
        <taxon>Actinomycetes</taxon>
        <taxon>Micrococcales</taxon>
        <taxon>Microbacteriaceae</taxon>
        <taxon>Frondihabitans</taxon>
    </lineage>
</organism>
<comment type="caution">
    <text evidence="2">The sequence shown here is derived from an EMBL/GenBank/DDBJ whole genome shotgun (WGS) entry which is preliminary data.</text>
</comment>
<protein>
    <submittedName>
        <fullName evidence="2">Uncharacterized protein</fullName>
    </submittedName>
</protein>
<evidence type="ECO:0000313" key="3">
    <source>
        <dbReference type="Proteomes" id="UP001501295"/>
    </source>
</evidence>
<evidence type="ECO:0000256" key="1">
    <source>
        <dbReference type="SAM" id="Phobius"/>
    </source>
</evidence>
<keyword evidence="1" id="KW-0812">Transmembrane</keyword>
<gene>
    <name evidence="2" type="ORF">GCM10025780_07620</name>
</gene>
<proteinExistence type="predicted"/>
<keyword evidence="3" id="KW-1185">Reference proteome</keyword>
<sequence>MTGVGVASLILGIIGIVLGAALLLWRQAKLRRGADPRADVEIGRRESSWAPPVLLGRGIGFLAAGIAITIVALTGAVR</sequence>
<feature type="transmembrane region" description="Helical" evidence="1">
    <location>
        <begin position="6"/>
        <end position="25"/>
    </location>
</feature>
<dbReference type="EMBL" id="BAABLM010000001">
    <property type="protein sequence ID" value="GAA4667766.1"/>
    <property type="molecule type" value="Genomic_DNA"/>
</dbReference>
<dbReference type="Proteomes" id="UP001501295">
    <property type="component" value="Unassembled WGS sequence"/>
</dbReference>
<keyword evidence="1" id="KW-0472">Membrane</keyword>
<keyword evidence="1" id="KW-1133">Transmembrane helix</keyword>
<dbReference type="RefSeq" id="WP_345373374.1">
    <property type="nucleotide sequence ID" value="NZ_BAABLM010000001.1"/>
</dbReference>
<evidence type="ECO:0000313" key="2">
    <source>
        <dbReference type="EMBL" id="GAA4667766.1"/>
    </source>
</evidence>